<accession>A0A1Z5H4U9</accession>
<dbReference type="AlphaFoldDB" id="A0A1Z5H4U9"/>
<dbReference type="Proteomes" id="UP000198402">
    <property type="component" value="Unassembled WGS sequence"/>
</dbReference>
<evidence type="ECO:0000313" key="2">
    <source>
        <dbReference type="EMBL" id="GAT18065.1"/>
    </source>
</evidence>
<dbReference type="EMBL" id="BCMG01000001">
    <property type="protein sequence ID" value="GAT18065.1"/>
    <property type="molecule type" value="Genomic_DNA"/>
</dbReference>
<feature type="transmembrane region" description="Helical" evidence="1">
    <location>
        <begin position="171"/>
        <end position="189"/>
    </location>
</feature>
<gene>
    <name evidence="2" type="primary">ecfS_2</name>
    <name evidence="2" type="ORF">IWT126_00330</name>
</gene>
<keyword evidence="1" id="KW-0472">Membrane</keyword>
<sequence>MKAKNINDQDSRFSTWKIHLTVATTTLIPAAVGINYIAKALAEGLKLPLWLGSLGTFLASMLAGPTAGAISGFINNVIYGLTLSPVSTVYAITSIGIGIAVGILFHRGWFQNAKRVFVSAIIIALVSTIISTPLNVIFWGGQTGVAWGDAIFATMIGNHINIWLASFTDEFVLDLLDKFAVAYLAFLIYRQLPQRMINYFKDNQ</sequence>
<organism evidence="2 3">
    <name type="scientific">Secundilactobacillus silagei JCM 19001</name>
    <dbReference type="NCBI Taxonomy" id="1302250"/>
    <lineage>
        <taxon>Bacteria</taxon>
        <taxon>Bacillati</taxon>
        <taxon>Bacillota</taxon>
        <taxon>Bacilli</taxon>
        <taxon>Lactobacillales</taxon>
        <taxon>Lactobacillaceae</taxon>
        <taxon>Secundilactobacillus</taxon>
    </lineage>
</organism>
<dbReference type="OrthoDB" id="9766854at2"/>
<feature type="transmembrane region" description="Helical" evidence="1">
    <location>
        <begin position="117"/>
        <end position="139"/>
    </location>
</feature>
<comment type="caution">
    <text evidence="2">The sequence shown here is derived from an EMBL/GenBank/DDBJ whole genome shotgun (WGS) entry which is preliminary data.</text>
</comment>
<evidence type="ECO:0000313" key="3">
    <source>
        <dbReference type="Proteomes" id="UP000198402"/>
    </source>
</evidence>
<feature type="transmembrane region" description="Helical" evidence="1">
    <location>
        <begin position="86"/>
        <end position="105"/>
    </location>
</feature>
<evidence type="ECO:0000256" key="1">
    <source>
        <dbReference type="SAM" id="Phobius"/>
    </source>
</evidence>
<keyword evidence="3" id="KW-1185">Reference proteome</keyword>
<keyword evidence="1" id="KW-0812">Transmembrane</keyword>
<feature type="transmembrane region" description="Helical" evidence="1">
    <location>
        <begin position="18"/>
        <end position="37"/>
    </location>
</feature>
<feature type="transmembrane region" description="Helical" evidence="1">
    <location>
        <begin position="49"/>
        <end position="74"/>
    </location>
</feature>
<keyword evidence="1" id="KW-1133">Transmembrane helix</keyword>
<proteinExistence type="predicted"/>
<name>A0A1Z5H4U9_9LACO</name>
<dbReference type="RefSeq" id="WP_054653985.1">
    <property type="nucleotide sequence ID" value="NZ_BBFL01000001.1"/>
</dbReference>
<dbReference type="STRING" id="1302250.GCA_001313225_00455"/>
<dbReference type="Gene3D" id="1.10.1760.20">
    <property type="match status" value="1"/>
</dbReference>
<reference evidence="2 3" key="1">
    <citation type="submission" date="2015-11" db="EMBL/GenBank/DDBJ databases">
        <title>Draft genome sequences of new species of the genus Lactobacillus isolated from orchardgrass silage.</title>
        <authorList>
            <person name="Tohno M."/>
            <person name="Tanizawa Y."/>
            <person name="Arita M."/>
        </authorList>
    </citation>
    <scope>NUCLEOTIDE SEQUENCE [LARGE SCALE GENOMIC DNA]</scope>
    <source>
        <strain evidence="2 3">IWT126</strain>
    </source>
</reference>
<protein>
    <submittedName>
        <fullName evidence="2">Energy-coupling factor transporter substrate-binding protein</fullName>
    </submittedName>
</protein>